<protein>
    <submittedName>
        <fullName evidence="1">Uncharacterized protein</fullName>
    </submittedName>
</protein>
<dbReference type="AlphaFoldDB" id="A0A0J6I8U0"/>
<gene>
    <name evidence="1" type="ORF">CPAG_04284</name>
</gene>
<dbReference type="EMBL" id="DS268110">
    <property type="protein sequence ID" value="KMM67952.1"/>
    <property type="molecule type" value="Genomic_DNA"/>
</dbReference>
<evidence type="ECO:0000313" key="1">
    <source>
        <dbReference type="EMBL" id="KMM67952.1"/>
    </source>
</evidence>
<proteinExistence type="predicted"/>
<organism evidence="1 2">
    <name type="scientific">Coccidioides posadasii RMSCC 3488</name>
    <dbReference type="NCBI Taxonomy" id="454284"/>
    <lineage>
        <taxon>Eukaryota</taxon>
        <taxon>Fungi</taxon>
        <taxon>Dikarya</taxon>
        <taxon>Ascomycota</taxon>
        <taxon>Pezizomycotina</taxon>
        <taxon>Eurotiomycetes</taxon>
        <taxon>Eurotiomycetidae</taxon>
        <taxon>Onygenales</taxon>
        <taxon>Onygenaceae</taxon>
        <taxon>Coccidioides</taxon>
    </lineage>
</organism>
<name>A0A0J6I8U0_COCPO</name>
<sequence length="127" mass="14431">MLPPLTTGMQPGYRGGLWRREMQIGHGKMKTRPVATEETNQIHEPATSLEKLAKWMMDRLCFLCILQALELFGFGCYPMIPLQAQKLQITARTKLEFGSSSAHLMPVPIIQFLHIMAFGKCIKQEIN</sequence>
<reference evidence="2" key="2">
    <citation type="journal article" date="2009" name="Genome Res.">
        <title>Comparative genomic analyses of the human fungal pathogens Coccidioides and their relatives.</title>
        <authorList>
            <person name="Sharpton T.J."/>
            <person name="Stajich J.E."/>
            <person name="Rounsley S.D."/>
            <person name="Gardner M.J."/>
            <person name="Wortman J.R."/>
            <person name="Jordar V.S."/>
            <person name="Maiti R."/>
            <person name="Kodira C.D."/>
            <person name="Neafsey D.E."/>
            <person name="Zeng Q."/>
            <person name="Hung C.-Y."/>
            <person name="McMahan C."/>
            <person name="Muszewska A."/>
            <person name="Grynberg M."/>
            <person name="Mandel M.A."/>
            <person name="Kellner E.M."/>
            <person name="Barker B.M."/>
            <person name="Galgiani J.N."/>
            <person name="Orbach M.J."/>
            <person name="Kirkland T.N."/>
            <person name="Cole G.T."/>
            <person name="Henn M.R."/>
            <person name="Birren B.W."/>
            <person name="Taylor J.W."/>
        </authorList>
    </citation>
    <scope>NUCLEOTIDE SEQUENCE [LARGE SCALE GENOMIC DNA]</scope>
    <source>
        <strain evidence="2">RMSCC 3488</strain>
    </source>
</reference>
<dbReference type="Proteomes" id="UP000054567">
    <property type="component" value="Unassembled WGS sequence"/>
</dbReference>
<reference evidence="2" key="3">
    <citation type="journal article" date="2010" name="Genome Res.">
        <title>Population genomic sequencing of Coccidioides fungi reveals recent hybridization and transposon control.</title>
        <authorList>
            <person name="Neafsey D.E."/>
            <person name="Barker B.M."/>
            <person name="Sharpton T.J."/>
            <person name="Stajich J.E."/>
            <person name="Park D.J."/>
            <person name="Whiston E."/>
            <person name="Hung C.-Y."/>
            <person name="McMahan C."/>
            <person name="White J."/>
            <person name="Sykes S."/>
            <person name="Heiman D."/>
            <person name="Young S."/>
            <person name="Zeng Q."/>
            <person name="Abouelleil A."/>
            <person name="Aftuck L."/>
            <person name="Bessette D."/>
            <person name="Brown A."/>
            <person name="FitzGerald M."/>
            <person name="Lui A."/>
            <person name="Macdonald J.P."/>
            <person name="Priest M."/>
            <person name="Orbach M.J."/>
            <person name="Galgiani J.N."/>
            <person name="Kirkland T.N."/>
            <person name="Cole G.T."/>
            <person name="Birren B.W."/>
            <person name="Henn M.R."/>
            <person name="Taylor J.W."/>
            <person name="Rounsley S.D."/>
        </authorList>
    </citation>
    <scope>NUCLEOTIDE SEQUENCE [LARGE SCALE GENOMIC DNA]</scope>
    <source>
        <strain evidence="2">RMSCC 3488</strain>
    </source>
</reference>
<dbReference type="VEuPathDB" id="FungiDB:CPAG_04284"/>
<reference evidence="1 2" key="1">
    <citation type="submission" date="2007-06" db="EMBL/GenBank/DDBJ databases">
        <title>The Genome Sequence of Coccidioides posadasii RMSCC_3488.</title>
        <authorList>
            <consortium name="Coccidioides Genome Resources Consortium"/>
            <consortium name="The Broad Institute Genome Sequencing Platform"/>
            <person name="Henn M.R."/>
            <person name="Sykes S."/>
            <person name="Young S."/>
            <person name="Jaffe D."/>
            <person name="Berlin A."/>
            <person name="Alvarez P."/>
            <person name="Butler J."/>
            <person name="Gnerre S."/>
            <person name="Grabherr M."/>
            <person name="Mauceli E."/>
            <person name="Brockman W."/>
            <person name="Kodira C."/>
            <person name="Alvarado L."/>
            <person name="Zeng Q."/>
            <person name="Crawford M."/>
            <person name="Antoine C."/>
            <person name="Devon K."/>
            <person name="Galgiani J."/>
            <person name="Orsborn K."/>
            <person name="Lewis M.L."/>
            <person name="Nusbaum C."/>
            <person name="Galagan J."/>
            <person name="Birren B."/>
        </authorList>
    </citation>
    <scope>NUCLEOTIDE SEQUENCE [LARGE SCALE GENOMIC DNA]</scope>
    <source>
        <strain evidence="1 2">RMSCC 3488</strain>
    </source>
</reference>
<accession>A0A0J6I8U0</accession>
<evidence type="ECO:0000313" key="2">
    <source>
        <dbReference type="Proteomes" id="UP000054567"/>
    </source>
</evidence>